<name>A0A914W3G5_9BILA</name>
<feature type="compositionally biased region" description="Basic and acidic residues" evidence="1">
    <location>
        <begin position="86"/>
        <end position="96"/>
    </location>
</feature>
<organism evidence="2 3">
    <name type="scientific">Plectus sambesii</name>
    <dbReference type="NCBI Taxonomy" id="2011161"/>
    <lineage>
        <taxon>Eukaryota</taxon>
        <taxon>Metazoa</taxon>
        <taxon>Ecdysozoa</taxon>
        <taxon>Nematoda</taxon>
        <taxon>Chromadorea</taxon>
        <taxon>Plectida</taxon>
        <taxon>Plectina</taxon>
        <taxon>Plectoidea</taxon>
        <taxon>Plectidae</taxon>
        <taxon>Plectus</taxon>
    </lineage>
</organism>
<evidence type="ECO:0000313" key="2">
    <source>
        <dbReference type="Proteomes" id="UP000887566"/>
    </source>
</evidence>
<dbReference type="WBParaSite" id="PSAMB.scaffold3146size19472.g20480.t1">
    <property type="protein sequence ID" value="PSAMB.scaffold3146size19472.g20480.t1"/>
    <property type="gene ID" value="PSAMB.scaffold3146size19472.g20480"/>
</dbReference>
<evidence type="ECO:0000313" key="3">
    <source>
        <dbReference type="WBParaSite" id="PSAMB.scaffold3146size19472.g20480.t1"/>
    </source>
</evidence>
<sequence>MTHVEAGIRAPVCSQSISGLHNGPSLWCNLGYKNERLQPERHCSLSINATRWISNHRRPSGDNHTEKSPYFVLEAFLSLGYFPGHSDSKTHQEPRRLSSRASGRVEDEGPPVARFGIASYSNSVPKWRDRQKNTHQNN</sequence>
<dbReference type="Proteomes" id="UP000887566">
    <property type="component" value="Unplaced"/>
</dbReference>
<protein>
    <submittedName>
        <fullName evidence="3">Uncharacterized protein</fullName>
    </submittedName>
</protein>
<dbReference type="AlphaFoldDB" id="A0A914W3G5"/>
<reference evidence="3" key="1">
    <citation type="submission" date="2022-11" db="UniProtKB">
        <authorList>
            <consortium name="WormBaseParasite"/>
        </authorList>
    </citation>
    <scope>IDENTIFICATION</scope>
</reference>
<feature type="region of interest" description="Disordered" evidence="1">
    <location>
        <begin position="84"/>
        <end position="116"/>
    </location>
</feature>
<accession>A0A914W3G5</accession>
<keyword evidence="2" id="KW-1185">Reference proteome</keyword>
<evidence type="ECO:0000256" key="1">
    <source>
        <dbReference type="SAM" id="MobiDB-lite"/>
    </source>
</evidence>
<proteinExistence type="predicted"/>